<dbReference type="AlphaFoldDB" id="A0A2T9Y5R5"/>
<dbReference type="OrthoDB" id="2290219at2759"/>
<evidence type="ECO:0000313" key="1">
    <source>
        <dbReference type="EMBL" id="PVU87673.1"/>
    </source>
</evidence>
<gene>
    <name evidence="1" type="ORF">BB561_006232</name>
</gene>
<sequence length="183" mass="21242">MYKKISKENNTIKKDKRRYQDREIIFYTPRIKKKTKFFKISEISNADSITIHVGKLTGKNFISGKITNNLKIKTKPVENKINAITADGNAKKITHCADINLVIGDAVIPTTAYIFPLVNVNLIIGFEWWSDHKLSPTYNNNEWVIEYNNKKHNITLELKSNTNIISHIHLEKLIKEKTIQELY</sequence>
<accession>A0A2T9Y5R5</accession>
<evidence type="ECO:0000313" key="2">
    <source>
        <dbReference type="Proteomes" id="UP000245383"/>
    </source>
</evidence>
<comment type="caution">
    <text evidence="1">The sequence shown here is derived from an EMBL/GenBank/DDBJ whole genome shotgun (WGS) entry which is preliminary data.</text>
</comment>
<dbReference type="InterPro" id="IPR021109">
    <property type="entry name" value="Peptidase_aspartic_dom_sf"/>
</dbReference>
<organism evidence="1 2">
    <name type="scientific">Smittium simulii</name>
    <dbReference type="NCBI Taxonomy" id="133385"/>
    <lineage>
        <taxon>Eukaryota</taxon>
        <taxon>Fungi</taxon>
        <taxon>Fungi incertae sedis</taxon>
        <taxon>Zoopagomycota</taxon>
        <taxon>Kickxellomycotina</taxon>
        <taxon>Harpellomycetes</taxon>
        <taxon>Harpellales</taxon>
        <taxon>Legeriomycetaceae</taxon>
        <taxon>Smittium</taxon>
    </lineage>
</organism>
<dbReference type="Gene3D" id="2.40.70.10">
    <property type="entry name" value="Acid Proteases"/>
    <property type="match status" value="1"/>
</dbReference>
<dbReference type="Proteomes" id="UP000245383">
    <property type="component" value="Unassembled WGS sequence"/>
</dbReference>
<reference evidence="1 2" key="1">
    <citation type="journal article" date="2018" name="MBio">
        <title>Comparative Genomics Reveals the Core Gene Toolbox for the Fungus-Insect Symbiosis.</title>
        <authorList>
            <person name="Wang Y."/>
            <person name="Stata M."/>
            <person name="Wang W."/>
            <person name="Stajich J.E."/>
            <person name="White M.M."/>
            <person name="Moncalvo J.M."/>
        </authorList>
    </citation>
    <scope>NUCLEOTIDE SEQUENCE [LARGE SCALE GENOMIC DNA]</scope>
    <source>
        <strain evidence="1 2">SWE-8-4</strain>
    </source>
</reference>
<protein>
    <submittedName>
        <fullName evidence="1">Uncharacterized protein</fullName>
    </submittedName>
</protein>
<keyword evidence="2" id="KW-1185">Reference proteome</keyword>
<name>A0A2T9Y5R5_9FUNG</name>
<dbReference type="EMBL" id="MBFR01000462">
    <property type="protein sequence ID" value="PVU87673.1"/>
    <property type="molecule type" value="Genomic_DNA"/>
</dbReference>
<proteinExistence type="predicted"/>